<feature type="domain" description="FAD-dependent oxidoreductase 2 FAD-binding" evidence="10">
    <location>
        <begin position="37"/>
        <end position="273"/>
    </location>
</feature>
<protein>
    <recommendedName>
        <fullName evidence="4">L-aspartate oxidase</fullName>
        <ecNumber evidence="4">1.4.3.16</ecNumber>
    </recommendedName>
</protein>
<evidence type="ECO:0000256" key="7">
    <source>
        <dbReference type="ARBA" id="ARBA00022827"/>
    </source>
</evidence>
<dbReference type="EMBL" id="BLLF01001266">
    <property type="protein sequence ID" value="GFH18223.1"/>
    <property type="molecule type" value="Genomic_DNA"/>
</dbReference>
<evidence type="ECO:0000256" key="4">
    <source>
        <dbReference type="ARBA" id="ARBA00012173"/>
    </source>
</evidence>
<evidence type="ECO:0000256" key="9">
    <source>
        <dbReference type="SAM" id="SignalP"/>
    </source>
</evidence>
<keyword evidence="5" id="KW-0285">Flavoprotein</keyword>
<evidence type="ECO:0000259" key="10">
    <source>
        <dbReference type="Pfam" id="PF00890"/>
    </source>
</evidence>
<dbReference type="UniPathway" id="UPA00253">
    <property type="reaction ID" value="UER00326"/>
</dbReference>
<keyword evidence="6" id="KW-0662">Pyridine nucleotide biosynthesis</keyword>
<comment type="caution">
    <text evidence="11">The sequence shown here is derived from an EMBL/GenBank/DDBJ whole genome shotgun (WGS) entry which is preliminary data.</text>
</comment>
<dbReference type="SUPFAM" id="SSF51905">
    <property type="entry name" value="FAD/NAD(P)-binding domain"/>
    <property type="match status" value="1"/>
</dbReference>
<name>A0A699Z6L8_HAELA</name>
<dbReference type="EC" id="1.4.3.16" evidence="4"/>
<dbReference type="Gene3D" id="3.50.50.60">
    <property type="entry name" value="FAD/NAD(P)-binding domain"/>
    <property type="match status" value="1"/>
</dbReference>
<dbReference type="InterPro" id="IPR003953">
    <property type="entry name" value="FAD-dep_OxRdtase_2_FAD-bd"/>
</dbReference>
<comment type="pathway">
    <text evidence="2">Cofactor biosynthesis; NAD(+) biosynthesis; iminoaspartate from L-aspartate (oxidase route): step 1/1.</text>
</comment>
<reference evidence="11 12" key="1">
    <citation type="submission" date="2020-02" db="EMBL/GenBank/DDBJ databases">
        <title>Draft genome sequence of Haematococcus lacustris strain NIES-144.</title>
        <authorList>
            <person name="Morimoto D."/>
            <person name="Nakagawa S."/>
            <person name="Yoshida T."/>
            <person name="Sawayama S."/>
        </authorList>
    </citation>
    <scope>NUCLEOTIDE SEQUENCE [LARGE SCALE GENOMIC DNA]</scope>
    <source>
        <strain evidence="11 12">NIES-144</strain>
    </source>
</reference>
<dbReference type="GO" id="GO:0009435">
    <property type="term" value="P:NAD+ biosynthetic process"/>
    <property type="evidence" value="ECO:0007669"/>
    <property type="project" value="UniProtKB-UniPathway"/>
</dbReference>
<evidence type="ECO:0000256" key="3">
    <source>
        <dbReference type="ARBA" id="ARBA00008562"/>
    </source>
</evidence>
<keyword evidence="12" id="KW-1185">Reference proteome</keyword>
<dbReference type="AlphaFoldDB" id="A0A699Z6L8"/>
<dbReference type="PANTHER" id="PTHR42716:SF2">
    <property type="entry name" value="L-ASPARTATE OXIDASE, CHLOROPLASTIC"/>
    <property type="match status" value="1"/>
</dbReference>
<dbReference type="SUPFAM" id="SSF56425">
    <property type="entry name" value="Succinate dehydrogenase/fumarate reductase flavoprotein, catalytic domain"/>
    <property type="match status" value="1"/>
</dbReference>
<comment type="similarity">
    <text evidence="3">Belongs to the FAD-dependent oxidoreductase 2 family. NadB subfamily.</text>
</comment>
<evidence type="ECO:0000313" key="11">
    <source>
        <dbReference type="EMBL" id="GFH18223.1"/>
    </source>
</evidence>
<dbReference type="PANTHER" id="PTHR42716">
    <property type="entry name" value="L-ASPARTATE OXIDASE"/>
    <property type="match status" value="1"/>
</dbReference>
<feature type="chain" id="PRO_5025610888" description="L-aspartate oxidase" evidence="9">
    <location>
        <begin position="18"/>
        <end position="349"/>
    </location>
</feature>
<dbReference type="InterPro" id="IPR036188">
    <property type="entry name" value="FAD/NAD-bd_sf"/>
</dbReference>
<dbReference type="InterPro" id="IPR005288">
    <property type="entry name" value="NadB"/>
</dbReference>
<proteinExistence type="inferred from homology"/>
<evidence type="ECO:0000256" key="5">
    <source>
        <dbReference type="ARBA" id="ARBA00022630"/>
    </source>
</evidence>
<evidence type="ECO:0000256" key="2">
    <source>
        <dbReference type="ARBA" id="ARBA00004950"/>
    </source>
</evidence>
<accession>A0A699Z6L8</accession>
<dbReference type="InterPro" id="IPR027477">
    <property type="entry name" value="Succ_DH/fumarate_Rdtase_cat_sf"/>
</dbReference>
<dbReference type="Gene3D" id="3.90.700.10">
    <property type="entry name" value="Succinate dehydrogenase/fumarate reductase flavoprotein, catalytic domain"/>
    <property type="match status" value="1"/>
</dbReference>
<evidence type="ECO:0000313" key="12">
    <source>
        <dbReference type="Proteomes" id="UP000485058"/>
    </source>
</evidence>
<evidence type="ECO:0000256" key="1">
    <source>
        <dbReference type="ARBA" id="ARBA00001974"/>
    </source>
</evidence>
<gene>
    <name evidence="11" type="ORF">HaLaN_14989</name>
</gene>
<keyword evidence="8" id="KW-0560">Oxidoreductase</keyword>
<dbReference type="GO" id="GO:0008734">
    <property type="term" value="F:L-aspartate oxidase activity"/>
    <property type="evidence" value="ECO:0007669"/>
    <property type="project" value="UniProtKB-EC"/>
</dbReference>
<evidence type="ECO:0000256" key="8">
    <source>
        <dbReference type="ARBA" id="ARBA00023002"/>
    </source>
</evidence>
<organism evidence="11 12">
    <name type="scientific">Haematococcus lacustris</name>
    <name type="common">Green alga</name>
    <name type="synonym">Haematococcus pluvialis</name>
    <dbReference type="NCBI Taxonomy" id="44745"/>
    <lineage>
        <taxon>Eukaryota</taxon>
        <taxon>Viridiplantae</taxon>
        <taxon>Chlorophyta</taxon>
        <taxon>core chlorophytes</taxon>
        <taxon>Chlorophyceae</taxon>
        <taxon>CS clade</taxon>
        <taxon>Chlamydomonadales</taxon>
        <taxon>Haematococcaceae</taxon>
        <taxon>Haematococcus</taxon>
    </lineage>
</organism>
<keyword evidence="7" id="KW-0274">FAD</keyword>
<sequence length="349" mass="38095">MHRVAFVLSLTGRTVWSSMCTTPWSQEDTSMTLRELAVDVVCREGPARVMELVAMGAEFTRNQDGSLHLTKEGGHSARRIVHAADLTGREIERALLAAARAHKNIRFFEHHLAVDLVVEDHQGMPHCFGIDPLLSMKGQAAFLCHMVLCHVCRYITPRFCAAAVCMFVALSTMLASGGAGQVYPSTTNPHVATGDGIAMAFRASATISNMEFVQFHPTALYEPANTGRTFLITEAVRGEGGMLFNKAGERFMQKYDSVRMELAPRDVVAQSIPGSTYKKSKGARKICSEWPAIQRATSPLKPHSTLRNSSATHCAVRSKVVLKLEALKIEMSSGSGNVEASASTRDHSF</sequence>
<dbReference type="Proteomes" id="UP000485058">
    <property type="component" value="Unassembled WGS sequence"/>
</dbReference>
<comment type="cofactor">
    <cofactor evidence="1">
        <name>FAD</name>
        <dbReference type="ChEBI" id="CHEBI:57692"/>
    </cofactor>
</comment>
<keyword evidence="9" id="KW-0732">Signal</keyword>
<dbReference type="Pfam" id="PF00890">
    <property type="entry name" value="FAD_binding_2"/>
    <property type="match status" value="1"/>
</dbReference>
<evidence type="ECO:0000256" key="6">
    <source>
        <dbReference type="ARBA" id="ARBA00022642"/>
    </source>
</evidence>
<feature type="signal peptide" evidence="9">
    <location>
        <begin position="1"/>
        <end position="17"/>
    </location>
</feature>